<dbReference type="InterPro" id="IPR053910">
    <property type="entry name" value="RsmI_HTH"/>
</dbReference>
<keyword evidence="1 6" id="KW-0963">Cytoplasm</keyword>
<keyword evidence="5 6" id="KW-0949">S-adenosyl-L-methionine</keyword>
<name>A0ABX3A3S4_9GAMM</name>
<dbReference type="SUPFAM" id="SSF53790">
    <property type="entry name" value="Tetrapyrrole methylase"/>
    <property type="match status" value="1"/>
</dbReference>
<dbReference type="RefSeq" id="WP_069313298.1">
    <property type="nucleotide sequence ID" value="NZ_MDTU01000001.1"/>
</dbReference>
<dbReference type="PROSITE" id="PS01296">
    <property type="entry name" value="RSMI"/>
    <property type="match status" value="1"/>
</dbReference>
<organism evidence="9 10">
    <name type="scientific">Piscirickettsia litoralis</name>
    <dbReference type="NCBI Taxonomy" id="1891921"/>
    <lineage>
        <taxon>Bacteria</taxon>
        <taxon>Pseudomonadati</taxon>
        <taxon>Pseudomonadota</taxon>
        <taxon>Gammaproteobacteria</taxon>
        <taxon>Thiotrichales</taxon>
        <taxon>Piscirickettsiaceae</taxon>
        <taxon>Piscirickettsia</taxon>
    </lineage>
</organism>
<keyword evidence="2 6" id="KW-0698">rRNA processing</keyword>
<dbReference type="InterPro" id="IPR000878">
    <property type="entry name" value="4pyrrol_Mease"/>
</dbReference>
<dbReference type="PIRSF" id="PIRSF005917">
    <property type="entry name" value="MTase_YraL"/>
    <property type="match status" value="1"/>
</dbReference>
<evidence type="ECO:0000313" key="9">
    <source>
        <dbReference type="EMBL" id="ODN43501.1"/>
    </source>
</evidence>
<dbReference type="EMBL" id="MDTU01000001">
    <property type="protein sequence ID" value="ODN43501.1"/>
    <property type="molecule type" value="Genomic_DNA"/>
</dbReference>
<evidence type="ECO:0000256" key="3">
    <source>
        <dbReference type="ARBA" id="ARBA00022603"/>
    </source>
</evidence>
<evidence type="ECO:0000256" key="4">
    <source>
        <dbReference type="ARBA" id="ARBA00022679"/>
    </source>
</evidence>
<evidence type="ECO:0000256" key="2">
    <source>
        <dbReference type="ARBA" id="ARBA00022552"/>
    </source>
</evidence>
<dbReference type="InterPro" id="IPR008189">
    <property type="entry name" value="rRNA_ssu_MeTfrase_I"/>
</dbReference>
<comment type="caution">
    <text evidence="9">The sequence shown here is derived from an EMBL/GenBank/DDBJ whole genome shotgun (WGS) entry which is preliminary data.</text>
</comment>
<evidence type="ECO:0000313" key="10">
    <source>
        <dbReference type="Proteomes" id="UP000094329"/>
    </source>
</evidence>
<evidence type="ECO:0000256" key="5">
    <source>
        <dbReference type="ARBA" id="ARBA00022691"/>
    </source>
</evidence>
<dbReference type="InterPro" id="IPR035996">
    <property type="entry name" value="4pyrrol_Methylase_sf"/>
</dbReference>
<dbReference type="Gene3D" id="3.40.1010.10">
    <property type="entry name" value="Cobalt-precorrin-4 Transmethylase, Domain 1"/>
    <property type="match status" value="1"/>
</dbReference>
<comment type="similarity">
    <text evidence="6">Belongs to the methyltransferase superfamily. RsmI family.</text>
</comment>
<feature type="domain" description="RsmI HTH" evidence="8">
    <location>
        <begin position="233"/>
        <end position="277"/>
    </location>
</feature>
<dbReference type="PANTHER" id="PTHR46111:SF1">
    <property type="entry name" value="RIBOSOMAL RNA SMALL SUBUNIT METHYLTRANSFERASE I"/>
    <property type="match status" value="1"/>
</dbReference>
<feature type="domain" description="Tetrapyrrole methylase" evidence="7">
    <location>
        <begin position="5"/>
        <end position="204"/>
    </location>
</feature>
<keyword evidence="10" id="KW-1185">Reference proteome</keyword>
<dbReference type="CDD" id="cd11648">
    <property type="entry name" value="RsmI"/>
    <property type="match status" value="1"/>
</dbReference>
<evidence type="ECO:0000259" key="8">
    <source>
        <dbReference type="Pfam" id="PF23016"/>
    </source>
</evidence>
<dbReference type="NCBIfam" id="TIGR00096">
    <property type="entry name" value="16S rRNA (cytidine(1402)-2'-O)-methyltransferase"/>
    <property type="match status" value="1"/>
</dbReference>
<proteinExistence type="inferred from homology"/>
<dbReference type="Proteomes" id="UP000094329">
    <property type="component" value="Unassembled WGS sequence"/>
</dbReference>
<comment type="function">
    <text evidence="6">Catalyzes the 2'-O-methylation of the ribose of cytidine 1402 (C1402) in 16S rRNA.</text>
</comment>
<dbReference type="HAMAP" id="MF_01877">
    <property type="entry name" value="16SrRNA_methyltr_I"/>
    <property type="match status" value="1"/>
</dbReference>
<evidence type="ECO:0000256" key="6">
    <source>
        <dbReference type="HAMAP-Rule" id="MF_01877"/>
    </source>
</evidence>
<dbReference type="InterPro" id="IPR014777">
    <property type="entry name" value="4pyrrole_Mease_sub1"/>
</dbReference>
<dbReference type="InterPro" id="IPR018063">
    <property type="entry name" value="SAM_MeTrfase_RsmI_CS"/>
</dbReference>
<reference evidence="9 10" key="1">
    <citation type="submission" date="2016-08" db="EMBL/GenBank/DDBJ databases">
        <title>Draft genome sequence of Candidatus Piscirickettsia litoralis, from seawater.</title>
        <authorList>
            <person name="Wan X."/>
            <person name="Lee A.J."/>
            <person name="Hou S."/>
            <person name="Donachie S.P."/>
        </authorList>
    </citation>
    <scope>NUCLEOTIDE SEQUENCE [LARGE SCALE GENOMIC DNA]</scope>
    <source>
        <strain evidence="9 10">Y2</strain>
    </source>
</reference>
<dbReference type="EC" id="2.1.1.198" evidence="6"/>
<sequence length="278" mass="30701">MPACLYIVATPIGHLGDLTPRAIEILKEVSVIAAEDTRHSKRLMQHFNIQTPTLTLHEHNEREKSLALLERIEQGDSIALISDAGTPLVSDPGYHFVRLAHEKAIKVVPIPGVSALIAALSVSGLASDEFRFVGFLPAKSSGRGQRLQSLVDDTATLIFYEAPHRIYDCIAQMAVVLGGNREACIARELTKQYETVKKAPLTELVKWLENDSNQQRGEFVVLVSGAEKKAEQALSTEDERIMKLLLEQVKVKTAAQLAAEITGKSKRDFYQYGLSLKE</sequence>
<gene>
    <name evidence="6" type="primary">rsmI</name>
    <name evidence="9" type="ORF">BGC07_11960</name>
</gene>
<dbReference type="PANTHER" id="PTHR46111">
    <property type="entry name" value="RIBOSOMAL RNA SMALL SUBUNIT METHYLTRANSFERASE I"/>
    <property type="match status" value="1"/>
</dbReference>
<dbReference type="Pfam" id="PF00590">
    <property type="entry name" value="TP_methylase"/>
    <property type="match status" value="1"/>
</dbReference>
<evidence type="ECO:0000259" key="7">
    <source>
        <dbReference type="Pfam" id="PF00590"/>
    </source>
</evidence>
<protein>
    <recommendedName>
        <fullName evidence="6">Ribosomal RNA small subunit methyltransferase I</fullName>
        <ecNumber evidence="6">2.1.1.198</ecNumber>
    </recommendedName>
    <alternativeName>
        <fullName evidence="6">16S rRNA 2'-O-ribose C1402 methyltransferase</fullName>
    </alternativeName>
    <alternativeName>
        <fullName evidence="6">rRNA (cytidine-2'-O-)-methyltransferase RsmI</fullName>
    </alternativeName>
</protein>
<dbReference type="Pfam" id="PF23016">
    <property type="entry name" value="RsmI_C"/>
    <property type="match status" value="1"/>
</dbReference>
<keyword evidence="4 6" id="KW-0808">Transferase</keyword>
<keyword evidence="3 6" id="KW-0489">Methyltransferase</keyword>
<accession>A0ABX3A3S4</accession>
<comment type="subcellular location">
    <subcellularLocation>
        <location evidence="6">Cytoplasm</location>
    </subcellularLocation>
</comment>
<dbReference type="Gene3D" id="3.30.950.10">
    <property type="entry name" value="Methyltransferase, Cobalt-precorrin-4 Transmethylase, Domain 2"/>
    <property type="match status" value="1"/>
</dbReference>
<evidence type="ECO:0000256" key="1">
    <source>
        <dbReference type="ARBA" id="ARBA00022490"/>
    </source>
</evidence>
<dbReference type="InterPro" id="IPR014776">
    <property type="entry name" value="4pyrrole_Mease_sub2"/>
</dbReference>
<comment type="catalytic activity">
    <reaction evidence="6">
        <text>cytidine(1402) in 16S rRNA + S-adenosyl-L-methionine = 2'-O-methylcytidine(1402) in 16S rRNA + S-adenosyl-L-homocysteine + H(+)</text>
        <dbReference type="Rhea" id="RHEA:42924"/>
        <dbReference type="Rhea" id="RHEA-COMP:10285"/>
        <dbReference type="Rhea" id="RHEA-COMP:10286"/>
        <dbReference type="ChEBI" id="CHEBI:15378"/>
        <dbReference type="ChEBI" id="CHEBI:57856"/>
        <dbReference type="ChEBI" id="CHEBI:59789"/>
        <dbReference type="ChEBI" id="CHEBI:74495"/>
        <dbReference type="ChEBI" id="CHEBI:82748"/>
        <dbReference type="EC" id="2.1.1.198"/>
    </reaction>
</comment>